<dbReference type="PANTHER" id="PTHR30055:SF234">
    <property type="entry name" value="HTH-TYPE TRANSCRIPTIONAL REGULATOR BETI"/>
    <property type="match status" value="1"/>
</dbReference>
<sequence>MLTPMSGEVLTDRRDRILRAAARHFAEQPYDKVSTVAIAADADVNRGWIYHEFGSKRDLYLAVLQRTARVPSLPPLTGLMATDDLEKSSAAVIDEWLDAVSATRESFLALQRVHTGSHGDPVIRGVVREMHEGTIDNLLSTVMQDPADASPAARALVACFGELAWQALWEWLESGRFDRTQVHAVLTTSLMALVELVPKVVR</sequence>
<accession>A0A5B1M5D9</accession>
<reference evidence="6 7" key="2">
    <citation type="submission" date="2019-09" db="EMBL/GenBank/DDBJ databases">
        <authorList>
            <person name="Jin C."/>
        </authorList>
    </citation>
    <scope>NUCLEOTIDE SEQUENCE [LARGE SCALE GENOMIC DNA]</scope>
    <source>
        <strain evidence="6 7">BN140041</strain>
    </source>
</reference>
<dbReference type="EMBL" id="VUJW01000004">
    <property type="protein sequence ID" value="KAA1426987.1"/>
    <property type="molecule type" value="Genomic_DNA"/>
</dbReference>
<evidence type="ECO:0000256" key="3">
    <source>
        <dbReference type="ARBA" id="ARBA00023163"/>
    </source>
</evidence>
<dbReference type="GO" id="GO:0003700">
    <property type="term" value="F:DNA-binding transcription factor activity"/>
    <property type="evidence" value="ECO:0007669"/>
    <property type="project" value="TreeGrafter"/>
</dbReference>
<evidence type="ECO:0000313" key="7">
    <source>
        <dbReference type="Proteomes" id="UP000324351"/>
    </source>
</evidence>
<dbReference type="Proteomes" id="UP000324351">
    <property type="component" value="Unassembled WGS sequence"/>
</dbReference>
<dbReference type="AlphaFoldDB" id="A0A5B1M5D9"/>
<gene>
    <name evidence="6" type="ORF">F0U47_11800</name>
</gene>
<evidence type="ECO:0000313" key="6">
    <source>
        <dbReference type="EMBL" id="KAA1426987.1"/>
    </source>
</evidence>
<dbReference type="Pfam" id="PF00440">
    <property type="entry name" value="TetR_N"/>
    <property type="match status" value="1"/>
</dbReference>
<dbReference type="SUPFAM" id="SSF46689">
    <property type="entry name" value="Homeodomain-like"/>
    <property type="match status" value="1"/>
</dbReference>
<keyword evidence="1" id="KW-0805">Transcription regulation</keyword>
<evidence type="ECO:0000256" key="2">
    <source>
        <dbReference type="ARBA" id="ARBA00023125"/>
    </source>
</evidence>
<dbReference type="InterPro" id="IPR050109">
    <property type="entry name" value="HTH-type_TetR-like_transc_reg"/>
</dbReference>
<name>A0A5B1M5D9_9ACTN</name>
<feature type="DNA-binding region" description="H-T-H motif" evidence="4">
    <location>
        <begin position="34"/>
        <end position="53"/>
    </location>
</feature>
<keyword evidence="7" id="KW-1185">Reference proteome</keyword>
<dbReference type="GO" id="GO:0000976">
    <property type="term" value="F:transcription cis-regulatory region binding"/>
    <property type="evidence" value="ECO:0007669"/>
    <property type="project" value="TreeGrafter"/>
</dbReference>
<evidence type="ECO:0000256" key="1">
    <source>
        <dbReference type="ARBA" id="ARBA00023015"/>
    </source>
</evidence>
<dbReference type="PROSITE" id="PS50977">
    <property type="entry name" value="HTH_TETR_2"/>
    <property type="match status" value="1"/>
</dbReference>
<keyword evidence="3" id="KW-0804">Transcription</keyword>
<dbReference type="Gene3D" id="1.10.357.10">
    <property type="entry name" value="Tetracycline Repressor, domain 2"/>
    <property type="match status" value="1"/>
</dbReference>
<organism evidence="6 7">
    <name type="scientific">Nocardioides antri</name>
    <dbReference type="NCBI Taxonomy" id="2607659"/>
    <lineage>
        <taxon>Bacteria</taxon>
        <taxon>Bacillati</taxon>
        <taxon>Actinomycetota</taxon>
        <taxon>Actinomycetes</taxon>
        <taxon>Propionibacteriales</taxon>
        <taxon>Nocardioidaceae</taxon>
        <taxon>Nocardioides</taxon>
    </lineage>
</organism>
<keyword evidence="2 4" id="KW-0238">DNA-binding</keyword>
<feature type="domain" description="HTH tetR-type" evidence="5">
    <location>
        <begin position="11"/>
        <end position="71"/>
    </location>
</feature>
<comment type="caution">
    <text evidence="6">The sequence shown here is derived from an EMBL/GenBank/DDBJ whole genome shotgun (WGS) entry which is preliminary data.</text>
</comment>
<dbReference type="InterPro" id="IPR001647">
    <property type="entry name" value="HTH_TetR"/>
</dbReference>
<reference evidence="6 7" key="1">
    <citation type="submission" date="2019-09" db="EMBL/GenBank/DDBJ databases">
        <title>Nocardioides panacisoli sp. nov., isolated from the soil of a ginseng field.</title>
        <authorList>
            <person name="Cho C."/>
        </authorList>
    </citation>
    <scope>NUCLEOTIDE SEQUENCE [LARGE SCALE GENOMIC DNA]</scope>
    <source>
        <strain evidence="6 7">BN140041</strain>
    </source>
</reference>
<dbReference type="InterPro" id="IPR054129">
    <property type="entry name" value="DesT_TetR_C"/>
</dbReference>
<dbReference type="PANTHER" id="PTHR30055">
    <property type="entry name" value="HTH-TYPE TRANSCRIPTIONAL REGULATOR RUTR"/>
    <property type="match status" value="1"/>
</dbReference>
<evidence type="ECO:0000256" key="4">
    <source>
        <dbReference type="PROSITE-ProRule" id="PRU00335"/>
    </source>
</evidence>
<proteinExistence type="predicted"/>
<dbReference type="Pfam" id="PF21943">
    <property type="entry name" value="TetR_C_46"/>
    <property type="match status" value="1"/>
</dbReference>
<dbReference type="InterPro" id="IPR009057">
    <property type="entry name" value="Homeodomain-like_sf"/>
</dbReference>
<evidence type="ECO:0000259" key="5">
    <source>
        <dbReference type="PROSITE" id="PS50977"/>
    </source>
</evidence>
<dbReference type="PRINTS" id="PR00455">
    <property type="entry name" value="HTHTETR"/>
</dbReference>
<protein>
    <submittedName>
        <fullName evidence="6">TetR/AcrR family transcriptional regulator</fullName>
    </submittedName>
</protein>